<dbReference type="PRINTS" id="PR00468">
    <property type="entry name" value="PLTLPOXGNASE"/>
</dbReference>
<dbReference type="SMART" id="SM00308">
    <property type="entry name" value="LH2"/>
    <property type="match status" value="1"/>
</dbReference>
<name>A0A7J7NIR3_9MAGN</name>
<evidence type="ECO:0000256" key="3">
    <source>
        <dbReference type="ARBA" id="ARBA00022516"/>
    </source>
</evidence>
<keyword evidence="3 14" id="KW-0444">Lipid biosynthesis</keyword>
<dbReference type="AlphaFoldDB" id="A0A7J7NIR3"/>
<dbReference type="PROSITE" id="PS00081">
    <property type="entry name" value="LIPOXYGENASE_2"/>
    <property type="match status" value="1"/>
</dbReference>
<evidence type="ECO:0000313" key="19">
    <source>
        <dbReference type="Proteomes" id="UP000541444"/>
    </source>
</evidence>
<dbReference type="GO" id="GO:0016702">
    <property type="term" value="F:oxidoreductase activity, acting on single donors with incorporation of molecular oxygen, incorporation of two atoms of oxygen"/>
    <property type="evidence" value="ECO:0007669"/>
    <property type="project" value="InterPro"/>
</dbReference>
<evidence type="ECO:0000313" key="18">
    <source>
        <dbReference type="EMBL" id="KAF6166900.1"/>
    </source>
</evidence>
<dbReference type="PROSITE" id="PS00711">
    <property type="entry name" value="LIPOXYGENASE_1"/>
    <property type="match status" value="1"/>
</dbReference>
<dbReference type="GO" id="GO:0046872">
    <property type="term" value="F:metal ion binding"/>
    <property type="evidence" value="ECO:0007669"/>
    <property type="project" value="UniProtKB-UniRule"/>
</dbReference>
<reference evidence="18 19" key="1">
    <citation type="journal article" date="2020" name="IScience">
        <title>Genome Sequencing of the Endangered Kingdonia uniflora (Circaeasteraceae, Ranunculales) Reveals Potential Mechanisms of Evolutionary Specialization.</title>
        <authorList>
            <person name="Sun Y."/>
            <person name="Deng T."/>
            <person name="Zhang A."/>
            <person name="Moore M.J."/>
            <person name="Landis J.B."/>
            <person name="Lin N."/>
            <person name="Zhang H."/>
            <person name="Zhang X."/>
            <person name="Huang J."/>
            <person name="Zhang X."/>
            <person name="Sun H."/>
            <person name="Wang H."/>
        </authorList>
    </citation>
    <scope>NUCLEOTIDE SEQUENCE [LARGE SCALE GENOMIC DNA]</scope>
    <source>
        <strain evidence="18">TB1705</strain>
        <tissue evidence="18">Leaf</tissue>
    </source>
</reference>
<dbReference type="Gene3D" id="4.10.375.10">
    <property type="entry name" value="Lipoxygenase-1, Domain 2"/>
    <property type="match status" value="1"/>
</dbReference>
<dbReference type="InterPro" id="IPR036226">
    <property type="entry name" value="LipOase_C_sf"/>
</dbReference>
<evidence type="ECO:0000256" key="11">
    <source>
        <dbReference type="ARBA" id="ARBA00023160"/>
    </source>
</evidence>
<dbReference type="OrthoDB" id="407298at2759"/>
<evidence type="ECO:0000256" key="12">
    <source>
        <dbReference type="PROSITE-ProRule" id="PRU00152"/>
    </source>
</evidence>
<dbReference type="GO" id="GO:0031408">
    <property type="term" value="P:oxylipin biosynthetic process"/>
    <property type="evidence" value="ECO:0007669"/>
    <property type="project" value="UniProtKB-UniRule"/>
</dbReference>
<comment type="cofactor">
    <cofactor evidence="1 13">
        <name>Fe cation</name>
        <dbReference type="ChEBI" id="CHEBI:24875"/>
    </cofactor>
</comment>
<dbReference type="PRINTS" id="PR00087">
    <property type="entry name" value="LIPOXYGENASE"/>
</dbReference>
<feature type="compositionally biased region" description="Polar residues" evidence="15">
    <location>
        <begin position="781"/>
        <end position="790"/>
    </location>
</feature>
<dbReference type="Pfam" id="PF00305">
    <property type="entry name" value="Lipoxygenase"/>
    <property type="match status" value="1"/>
</dbReference>
<feature type="domain" description="Lipoxygenase" evidence="17">
    <location>
        <begin position="220"/>
        <end position="773"/>
    </location>
</feature>
<dbReference type="EC" id="1.13.11.-" evidence="14"/>
<dbReference type="Gene3D" id="3.10.450.60">
    <property type="match status" value="1"/>
</dbReference>
<comment type="function">
    <text evidence="14">Plant lipoxygenase may be involved in a number of diverse aspects of plant physiology including growth and development, pest resistance, and senescence or responses to wounding.</text>
</comment>
<evidence type="ECO:0000256" key="9">
    <source>
        <dbReference type="ARBA" id="ARBA00023004"/>
    </source>
</evidence>
<comment type="similarity">
    <text evidence="2 13">Belongs to the lipoxygenase family.</text>
</comment>
<comment type="pathway">
    <text evidence="14">Lipid metabolism; oxylipin biosynthesis.</text>
</comment>
<evidence type="ECO:0000256" key="8">
    <source>
        <dbReference type="ARBA" id="ARBA00023002"/>
    </source>
</evidence>
<dbReference type="PANTHER" id="PTHR11771">
    <property type="entry name" value="LIPOXYGENASE"/>
    <property type="match status" value="1"/>
</dbReference>
<keyword evidence="11 14" id="KW-0275">Fatty acid biosynthesis</keyword>
<keyword evidence="6" id="KW-0276">Fatty acid metabolism</keyword>
<dbReference type="Pfam" id="PF01477">
    <property type="entry name" value="PLAT"/>
    <property type="match status" value="1"/>
</dbReference>
<accession>A0A7J7NIR3</accession>
<evidence type="ECO:0000256" key="1">
    <source>
        <dbReference type="ARBA" id="ARBA00001962"/>
    </source>
</evidence>
<feature type="domain" description="PLAT" evidence="16">
    <location>
        <begin position="84"/>
        <end position="217"/>
    </location>
</feature>
<dbReference type="Gene3D" id="1.20.245.10">
    <property type="entry name" value="Lipoxygenase-1, Domain 5"/>
    <property type="match status" value="1"/>
</dbReference>
<keyword evidence="4 13" id="KW-0479">Metal-binding</keyword>
<keyword evidence="5 14" id="KW-0925">Oxylipin biosynthesis</keyword>
<keyword evidence="19" id="KW-1185">Reference proteome</keyword>
<evidence type="ECO:0000256" key="7">
    <source>
        <dbReference type="ARBA" id="ARBA00022964"/>
    </source>
</evidence>
<organism evidence="18 19">
    <name type="scientific">Kingdonia uniflora</name>
    <dbReference type="NCBI Taxonomy" id="39325"/>
    <lineage>
        <taxon>Eukaryota</taxon>
        <taxon>Viridiplantae</taxon>
        <taxon>Streptophyta</taxon>
        <taxon>Embryophyta</taxon>
        <taxon>Tracheophyta</taxon>
        <taxon>Spermatophyta</taxon>
        <taxon>Magnoliopsida</taxon>
        <taxon>Ranunculales</taxon>
        <taxon>Circaeasteraceae</taxon>
        <taxon>Kingdonia</taxon>
    </lineage>
</organism>
<dbReference type="InterPro" id="IPR020834">
    <property type="entry name" value="LipOase_CS"/>
</dbReference>
<keyword evidence="9 13" id="KW-0408">Iron</keyword>
<evidence type="ECO:0000256" key="5">
    <source>
        <dbReference type="ARBA" id="ARBA00022767"/>
    </source>
</evidence>
<protein>
    <recommendedName>
        <fullName evidence="14">Lipoxygenase</fullName>
        <ecNumber evidence="14">1.13.11.-</ecNumber>
    </recommendedName>
</protein>
<feature type="region of interest" description="Disordered" evidence="15">
    <location>
        <begin position="781"/>
        <end position="813"/>
    </location>
</feature>
<keyword evidence="7 13" id="KW-0223">Dioxygenase</keyword>
<keyword evidence="8 13" id="KW-0560">Oxidoreductase</keyword>
<comment type="caution">
    <text evidence="12">Lacks conserved residue(s) required for the propagation of feature annotation.</text>
</comment>
<dbReference type="SUPFAM" id="SSF48484">
    <property type="entry name" value="Lipoxigenase"/>
    <property type="match status" value="1"/>
</dbReference>
<keyword evidence="10" id="KW-0443">Lipid metabolism</keyword>
<dbReference type="InterPro" id="IPR027433">
    <property type="entry name" value="Lipoxygenase_dom_3"/>
</dbReference>
<gene>
    <name evidence="18" type="ORF">GIB67_020334</name>
</gene>
<evidence type="ECO:0000256" key="6">
    <source>
        <dbReference type="ARBA" id="ARBA00022832"/>
    </source>
</evidence>
<dbReference type="InterPro" id="IPR001246">
    <property type="entry name" value="LipOase_plant"/>
</dbReference>
<dbReference type="EMBL" id="JACGCM010000772">
    <property type="protein sequence ID" value="KAF6166900.1"/>
    <property type="molecule type" value="Genomic_DNA"/>
</dbReference>
<evidence type="ECO:0000256" key="13">
    <source>
        <dbReference type="RuleBase" id="RU003974"/>
    </source>
</evidence>
<feature type="region of interest" description="Disordered" evidence="15">
    <location>
        <begin position="286"/>
        <end position="309"/>
    </location>
</feature>
<dbReference type="Gene3D" id="4.10.372.10">
    <property type="entry name" value="Lipoxygenase-1, Domain 3"/>
    <property type="match status" value="1"/>
</dbReference>
<evidence type="ECO:0000256" key="2">
    <source>
        <dbReference type="ARBA" id="ARBA00009419"/>
    </source>
</evidence>
<dbReference type="GO" id="GO:0034440">
    <property type="term" value="P:lipid oxidation"/>
    <property type="evidence" value="ECO:0007669"/>
    <property type="project" value="InterPro"/>
</dbReference>
<dbReference type="InterPro" id="IPR036392">
    <property type="entry name" value="PLAT/LH2_dom_sf"/>
</dbReference>
<dbReference type="PROSITE" id="PS50095">
    <property type="entry name" value="PLAT"/>
    <property type="match status" value="1"/>
</dbReference>
<evidence type="ECO:0000256" key="14">
    <source>
        <dbReference type="RuleBase" id="RU003975"/>
    </source>
</evidence>
<proteinExistence type="inferred from homology"/>
<dbReference type="InterPro" id="IPR000907">
    <property type="entry name" value="LipOase"/>
</dbReference>
<dbReference type="PROSITE" id="PS51393">
    <property type="entry name" value="LIPOXYGENASE_3"/>
    <property type="match status" value="1"/>
</dbReference>
<dbReference type="InterPro" id="IPR013819">
    <property type="entry name" value="LipOase_C"/>
</dbReference>
<evidence type="ECO:0000259" key="16">
    <source>
        <dbReference type="PROSITE" id="PS50095"/>
    </source>
</evidence>
<evidence type="ECO:0000256" key="10">
    <source>
        <dbReference type="ARBA" id="ARBA00023098"/>
    </source>
</evidence>
<dbReference type="GO" id="GO:0006633">
    <property type="term" value="P:fatty acid biosynthetic process"/>
    <property type="evidence" value="ECO:0007669"/>
    <property type="project" value="UniProtKB-KW"/>
</dbReference>
<dbReference type="UniPathway" id="UPA00382"/>
<dbReference type="Proteomes" id="UP000541444">
    <property type="component" value="Unassembled WGS sequence"/>
</dbReference>
<dbReference type="InterPro" id="IPR020833">
    <property type="entry name" value="LipOase_Fe_BS"/>
</dbReference>
<dbReference type="SUPFAM" id="SSF49723">
    <property type="entry name" value="Lipase/lipooxygenase domain (PLAT/LH2 domain)"/>
    <property type="match status" value="1"/>
</dbReference>
<evidence type="ECO:0000256" key="15">
    <source>
        <dbReference type="SAM" id="MobiDB-lite"/>
    </source>
</evidence>
<evidence type="ECO:0000256" key="4">
    <source>
        <dbReference type="ARBA" id="ARBA00022723"/>
    </source>
</evidence>
<dbReference type="InterPro" id="IPR001024">
    <property type="entry name" value="PLAT/LH2_dom"/>
</dbReference>
<dbReference type="Gene3D" id="2.60.60.20">
    <property type="entry name" value="PLAT/LH2 domain"/>
    <property type="match status" value="1"/>
</dbReference>
<evidence type="ECO:0000259" key="17">
    <source>
        <dbReference type="PROSITE" id="PS51393"/>
    </source>
</evidence>
<comment type="caution">
    <text evidence="18">The sequence shown here is derived from an EMBL/GenBank/DDBJ whole genome shotgun (WGS) entry which is preliminary data.</text>
</comment>
<sequence>MFAAQQPSLVKPLITRSLILSPLVLEIFGTRKNGKTRVRTQTPNFNSGITRVHSIRAVIDSGNKNVGTTPTVVNINESLLSKGTDVRVVITIRKKMKETLTDKWESFINGIGKGIIIQLISEEIDPETNSGKSLESAVRGWLPKELENANVVEYSTNFTVPSDFGCPGAVLLTNLQFQEFYLMEIVVQGFGEGPIFFPANSWIQSRETEPESRIVFRNQAYLPLQTPDGLKDLRREDLLSVRGNGKGERKHFERVYDYTTYNDLGNPDKDDDLARPILGGLERPYPRRCRTGRLPTNTDPYSESRIEKPDPVYVPRDETFEETKQAAFSASRLKAVFHNLLPSLAATFSNEDTPFTCFTEIDKLYNYGVLVKHNEDQKDIFEKLLLSSLIKKAVNAGEGLFKYSIPAIISRDRFSWLRDNEFARQALAGVNPVNIEKLKEFPILSKLDPAIYGPPESLITKELIDQELEQTSVEEAIGNGRLFIIDYHDMLLPFVEKINALPKTKTYASRTVFYYTKSGVLRPIAIELSLPPTASSPQNKHVYTHGHDSTSYWIWKFAKAHVCANDAGIHQLVNHWLRTHACMEPYIISTHRQLSQMHPIYKLLHPHMRYTLEINSIARQSLINAGGVIEECFMAGKYAIELSAAAYNSTWRFDMEALPADLIRRGMAVEDPSLPCGVRLVVEDYPYAADGLLVWSALKEWVEAYVFSFYSEPKSVSSDTELQAWWKEIKNKGHPDKRHEPWWPKLNTKEDLSGILTTIMWVASGQHAALNFGLSTTKDTGSRKGFSTTEAGGPLRHNSFPDPKHEYRGYPKTNGRWLDPRRFGALVDGDDVP</sequence>